<accession>A0A6J6UF19</accession>
<reference evidence="3" key="1">
    <citation type="submission" date="2020-05" db="EMBL/GenBank/DDBJ databases">
        <authorList>
            <person name="Chiriac C."/>
            <person name="Salcher M."/>
            <person name="Ghai R."/>
            <person name="Kavagutti S V."/>
        </authorList>
    </citation>
    <scope>NUCLEOTIDE SEQUENCE</scope>
</reference>
<sequence length="243" mass="26276">MCISSSAPLPWTVTAQNLAEHARNPIHTDAGAQAAGFPRALVAGVTTYAYLTHPVAAAWGEHWLSHGGGELRLRRPVFDHDIVQCTPHPDGDAVEIRAITSEPDQPRAIFRAIRDAGSVPAIRPGQVLPVHHIHLEGVHGTDRGLLAGDDLALYAEHNLVHPAVWPTLANDVVHTEVATSSWVHTRSIIRHHARVEAGSQAEIHSAIVDRFTAHGERVVLDFHIVVNGQVVASLEHEAIISLP</sequence>
<evidence type="ECO:0000313" key="2">
    <source>
        <dbReference type="EMBL" id="CAB4681853.1"/>
    </source>
</evidence>
<evidence type="ECO:0000313" key="1">
    <source>
        <dbReference type="EMBL" id="CAB4367232.1"/>
    </source>
</evidence>
<evidence type="ECO:0000313" key="3">
    <source>
        <dbReference type="EMBL" id="CAB4757638.1"/>
    </source>
</evidence>
<dbReference type="Gene3D" id="3.10.129.10">
    <property type="entry name" value="Hotdog Thioesterase"/>
    <property type="match status" value="1"/>
</dbReference>
<dbReference type="SUPFAM" id="SSF54637">
    <property type="entry name" value="Thioesterase/thiol ester dehydrase-isomerase"/>
    <property type="match status" value="1"/>
</dbReference>
<dbReference type="EMBL" id="CAEZXA010000126">
    <property type="protein sequence ID" value="CAB4681853.1"/>
    <property type="molecule type" value="Genomic_DNA"/>
</dbReference>
<organism evidence="3">
    <name type="scientific">freshwater metagenome</name>
    <dbReference type="NCBI Taxonomy" id="449393"/>
    <lineage>
        <taxon>unclassified sequences</taxon>
        <taxon>metagenomes</taxon>
        <taxon>ecological metagenomes</taxon>
    </lineage>
</organism>
<protein>
    <submittedName>
        <fullName evidence="3">Unannotated protein</fullName>
    </submittedName>
</protein>
<dbReference type="EMBL" id="CAETWZ010000001">
    <property type="protein sequence ID" value="CAB4367232.1"/>
    <property type="molecule type" value="Genomic_DNA"/>
</dbReference>
<dbReference type="AlphaFoldDB" id="A0A6J6UF19"/>
<dbReference type="EMBL" id="CAEZZL010000021">
    <property type="protein sequence ID" value="CAB4757638.1"/>
    <property type="molecule type" value="Genomic_DNA"/>
</dbReference>
<gene>
    <name evidence="2" type="ORF">UFOPK2334_01225</name>
    <name evidence="3" type="ORF">UFOPK2870_00439</name>
    <name evidence="1" type="ORF">UFOPK4179_00011</name>
</gene>
<dbReference type="InterPro" id="IPR029069">
    <property type="entry name" value="HotDog_dom_sf"/>
</dbReference>
<proteinExistence type="predicted"/>
<name>A0A6J6UF19_9ZZZZ</name>